<reference evidence="2 3" key="1">
    <citation type="submission" date="2007-06" db="EMBL/GenBank/DDBJ databases">
        <authorList>
            <person name="Shimkets L."/>
            <person name="Ferriera S."/>
            <person name="Johnson J."/>
            <person name="Kravitz S."/>
            <person name="Beeson K."/>
            <person name="Sutton G."/>
            <person name="Rogers Y.-H."/>
            <person name="Friedman R."/>
            <person name="Frazier M."/>
            <person name="Venter J.C."/>
        </authorList>
    </citation>
    <scope>NUCLEOTIDE SEQUENCE [LARGE SCALE GENOMIC DNA]</scope>
    <source>
        <strain evidence="2 3">SIR-1</strain>
    </source>
</reference>
<name>A6GKM4_9BACT</name>
<dbReference type="RefSeq" id="WP_006977260.1">
    <property type="nucleotide sequence ID" value="NZ_ABCS01000208.1"/>
</dbReference>
<dbReference type="EMBL" id="ABCS01000208">
    <property type="protein sequence ID" value="EDM73578.1"/>
    <property type="molecule type" value="Genomic_DNA"/>
</dbReference>
<keyword evidence="1" id="KW-0472">Membrane</keyword>
<feature type="transmembrane region" description="Helical" evidence="1">
    <location>
        <begin position="16"/>
        <end position="34"/>
    </location>
</feature>
<comment type="caution">
    <text evidence="2">The sequence shown here is derived from an EMBL/GenBank/DDBJ whole genome shotgun (WGS) entry which is preliminary data.</text>
</comment>
<dbReference type="AlphaFoldDB" id="A6GKM4"/>
<protein>
    <submittedName>
        <fullName evidence="2">Uncharacterized protein</fullName>
    </submittedName>
</protein>
<evidence type="ECO:0000313" key="3">
    <source>
        <dbReference type="Proteomes" id="UP000005801"/>
    </source>
</evidence>
<accession>A6GKM4</accession>
<dbReference type="OrthoDB" id="10016600at2"/>
<evidence type="ECO:0000256" key="1">
    <source>
        <dbReference type="SAM" id="Phobius"/>
    </source>
</evidence>
<evidence type="ECO:0000313" key="2">
    <source>
        <dbReference type="EMBL" id="EDM73578.1"/>
    </source>
</evidence>
<dbReference type="Proteomes" id="UP000005801">
    <property type="component" value="Unassembled WGS sequence"/>
</dbReference>
<gene>
    <name evidence="2" type="ORF">PPSIR1_06643</name>
</gene>
<keyword evidence="1" id="KW-1133">Transmembrane helix</keyword>
<feature type="transmembrane region" description="Helical" evidence="1">
    <location>
        <begin position="92"/>
        <end position="113"/>
    </location>
</feature>
<keyword evidence="3" id="KW-1185">Reference proteome</keyword>
<feature type="transmembrane region" description="Helical" evidence="1">
    <location>
        <begin position="54"/>
        <end position="80"/>
    </location>
</feature>
<dbReference type="STRING" id="391625.PPSIR1_06643"/>
<organism evidence="2 3">
    <name type="scientific">Plesiocystis pacifica SIR-1</name>
    <dbReference type="NCBI Taxonomy" id="391625"/>
    <lineage>
        <taxon>Bacteria</taxon>
        <taxon>Pseudomonadati</taxon>
        <taxon>Myxococcota</taxon>
        <taxon>Polyangia</taxon>
        <taxon>Nannocystales</taxon>
        <taxon>Nannocystaceae</taxon>
        <taxon>Plesiocystis</taxon>
    </lineage>
</organism>
<sequence length="158" mass="16581">MAAPLPEKHRLRPRELFFVFLGATTGGALGVLWFKLVPEVMDGHGLSADAFSGLAALCVSPLVQALVLVVGAVLLAAGLATRMSSGKDTATWIMAAGDVLLFGALAVSVNVLYEPVLSRLGQDPDEASEPELDPEQAAQAKARAEAAKKAIVEDDWED</sequence>
<proteinExistence type="predicted"/>
<keyword evidence="1" id="KW-0812">Transmembrane</keyword>